<reference evidence="1" key="1">
    <citation type="submission" date="2021-05" db="EMBL/GenBank/DDBJ databases">
        <authorList>
            <person name="Scholz U."/>
            <person name="Mascher M."/>
            <person name="Fiebig A."/>
        </authorList>
    </citation>
    <scope>NUCLEOTIDE SEQUENCE [LARGE SCALE GENOMIC DNA]</scope>
</reference>
<dbReference type="EnsemblPlants" id="AVESA.00010b.r2.7CG0694290.1">
    <property type="protein sequence ID" value="AVESA.00010b.r2.7CG0694290.1.CDS"/>
    <property type="gene ID" value="AVESA.00010b.r2.7CG0694290"/>
</dbReference>
<keyword evidence="2" id="KW-1185">Reference proteome</keyword>
<reference evidence="1" key="2">
    <citation type="submission" date="2025-09" db="UniProtKB">
        <authorList>
            <consortium name="EnsemblPlants"/>
        </authorList>
    </citation>
    <scope>IDENTIFICATION</scope>
</reference>
<evidence type="ECO:0000313" key="1">
    <source>
        <dbReference type="EnsemblPlants" id="AVESA.00010b.r2.7CG0694290.1.CDS"/>
    </source>
</evidence>
<organism evidence="1 2">
    <name type="scientific">Avena sativa</name>
    <name type="common">Oat</name>
    <dbReference type="NCBI Taxonomy" id="4498"/>
    <lineage>
        <taxon>Eukaryota</taxon>
        <taxon>Viridiplantae</taxon>
        <taxon>Streptophyta</taxon>
        <taxon>Embryophyta</taxon>
        <taxon>Tracheophyta</taxon>
        <taxon>Spermatophyta</taxon>
        <taxon>Magnoliopsida</taxon>
        <taxon>Liliopsida</taxon>
        <taxon>Poales</taxon>
        <taxon>Poaceae</taxon>
        <taxon>BOP clade</taxon>
        <taxon>Pooideae</taxon>
        <taxon>Poodae</taxon>
        <taxon>Poeae</taxon>
        <taxon>Poeae Chloroplast Group 1 (Aveneae type)</taxon>
        <taxon>Aveninae</taxon>
        <taxon>Avena</taxon>
    </lineage>
</organism>
<dbReference type="Proteomes" id="UP001732700">
    <property type="component" value="Chromosome 7C"/>
</dbReference>
<sequence length="190" mass="21503">MRVVQDRLSDFHDPHSHVVSLICRMKSKNKPAQNSDASCVSSILACRILRAMQPTRSLLHWTDDLHKIFVEAVAHQGGPYEAKPTAVKQRMEAMGVTGLTIWNIKSHLQRYREKWDLGAQPHQEVLGAASSRTPEPEMMMDNDAAMSMTEMEMVNYLLMDDTETMDNGFSEDEVQMENELMNEIQAPPGS</sequence>
<proteinExistence type="predicted"/>
<accession>A0ACD5ZYT1</accession>
<protein>
    <submittedName>
        <fullName evidence="1">Uncharacterized protein</fullName>
    </submittedName>
</protein>
<name>A0ACD5ZYT1_AVESA</name>
<evidence type="ECO:0000313" key="2">
    <source>
        <dbReference type="Proteomes" id="UP001732700"/>
    </source>
</evidence>